<organism evidence="2 3">
    <name type="scientific">Saponaria officinalis</name>
    <name type="common">Common soapwort</name>
    <name type="synonym">Lychnis saponaria</name>
    <dbReference type="NCBI Taxonomy" id="3572"/>
    <lineage>
        <taxon>Eukaryota</taxon>
        <taxon>Viridiplantae</taxon>
        <taxon>Streptophyta</taxon>
        <taxon>Embryophyta</taxon>
        <taxon>Tracheophyta</taxon>
        <taxon>Spermatophyta</taxon>
        <taxon>Magnoliopsida</taxon>
        <taxon>eudicotyledons</taxon>
        <taxon>Gunneridae</taxon>
        <taxon>Pentapetalae</taxon>
        <taxon>Caryophyllales</taxon>
        <taxon>Caryophyllaceae</taxon>
        <taxon>Caryophylleae</taxon>
        <taxon>Saponaria</taxon>
    </lineage>
</organism>
<protein>
    <submittedName>
        <fullName evidence="2">Uncharacterized protein</fullName>
    </submittedName>
</protein>
<accession>A0AAW1HIZ4</accession>
<proteinExistence type="predicted"/>
<sequence>MFYIFYILCFIISYCIILLYTPWQNFTQERPNEKKTKQTRVISVIHTKQNKHIIPKNFRLLLRLSPCVFSLLPFAVFLPKERSSLTSSSSGTITISVASTCLLQICSHRHLLSESSPSSPFSFPGSFSLHRLSPLNAVTTGSRLCVPDCDASRLRDEIWCRTPSLGRAFSSFRTRGTGDRG</sequence>
<dbReference type="Proteomes" id="UP001443914">
    <property type="component" value="Unassembled WGS sequence"/>
</dbReference>
<dbReference type="AlphaFoldDB" id="A0AAW1HIZ4"/>
<reference evidence="2" key="1">
    <citation type="submission" date="2024-03" db="EMBL/GenBank/DDBJ databases">
        <title>WGS assembly of Saponaria officinalis var. Norfolk2.</title>
        <authorList>
            <person name="Jenkins J."/>
            <person name="Shu S."/>
            <person name="Grimwood J."/>
            <person name="Barry K."/>
            <person name="Goodstein D."/>
            <person name="Schmutz J."/>
            <person name="Leebens-Mack J."/>
            <person name="Osbourn A."/>
        </authorList>
    </citation>
    <scope>NUCLEOTIDE SEQUENCE [LARGE SCALE GENOMIC DNA]</scope>
    <source>
        <strain evidence="2">JIC</strain>
    </source>
</reference>
<keyword evidence="3" id="KW-1185">Reference proteome</keyword>
<dbReference type="EMBL" id="JBDFQZ010000011">
    <property type="protein sequence ID" value="KAK9676218.1"/>
    <property type="molecule type" value="Genomic_DNA"/>
</dbReference>
<keyword evidence="1" id="KW-0812">Transmembrane</keyword>
<name>A0AAW1HIZ4_SAPOF</name>
<comment type="caution">
    <text evidence="2">The sequence shown here is derived from an EMBL/GenBank/DDBJ whole genome shotgun (WGS) entry which is preliminary data.</text>
</comment>
<evidence type="ECO:0000313" key="2">
    <source>
        <dbReference type="EMBL" id="KAK9676218.1"/>
    </source>
</evidence>
<feature type="transmembrane region" description="Helical" evidence="1">
    <location>
        <begin position="5"/>
        <end position="23"/>
    </location>
</feature>
<evidence type="ECO:0000256" key="1">
    <source>
        <dbReference type="SAM" id="Phobius"/>
    </source>
</evidence>
<keyword evidence="1" id="KW-0472">Membrane</keyword>
<evidence type="ECO:0000313" key="3">
    <source>
        <dbReference type="Proteomes" id="UP001443914"/>
    </source>
</evidence>
<keyword evidence="1" id="KW-1133">Transmembrane helix</keyword>
<gene>
    <name evidence="2" type="ORF">RND81_11G062300</name>
</gene>